<dbReference type="OrthoDB" id="2438at10239"/>
<dbReference type="Proteomes" id="UP000204011">
    <property type="component" value="Segment"/>
</dbReference>
<sequence>MSVTRANVEATKRFIGERVGNPYVYGGALSPTNVHQGTDCSEVWQTVLEMIHGRYQPGRQSEGATTESYRRKRQGGSLPDGVRGPFGTVDVNHWSEIPADAAVKLAFHHGPGGGANSHMWGELDGMLIESAGSKGLVTNGRAMTVDNPYATAWAYLPGPIVEDGTPPADPLEPRDTLYADVSEWQVPVDDSYPYSTICIRSNDGTHKDLDWAHNYDWCKRNADSGKLKFFMVYFVWRPNWQDAVRTLKEQIGTPHPKMAIMLDIESWGGQIRGNQSAGINAAFEDIAAWLGDRRRVFGYGNVGDLNTIWPQKPEGIRLVVAAYGSNPSYPGKIAHQYTNGEGYGARDGLPDGAAPFGKCDMNSADGLTATQFAAALGISVTTEEDDDMAKVPQDQWDRVYREQTQKHPSRSPLRHLDEGVIDTWCGIDLNVDGNVHVVVVKALAEMGHQPSIALLSEVAGADPIKYPDRQEDRALALLTLNWVAKVNPQALQTYIDSQKA</sequence>
<dbReference type="KEGG" id="vg:26795404"/>
<organism evidence="2 3">
    <name type="scientific">Mycobacterium phage Dusk</name>
    <dbReference type="NCBI Taxonomy" id="1679524"/>
    <lineage>
        <taxon>Viruses</taxon>
        <taxon>Duplodnaviria</taxon>
        <taxon>Heunggongvirae</taxon>
        <taxon>Uroviricota</taxon>
        <taxon>Caudoviricetes</taxon>
        <taxon>Kostyavirus</taxon>
        <taxon>Kostyavirus toto</taxon>
    </lineage>
</organism>
<reference evidence="2 3" key="1">
    <citation type="submission" date="2015-06" db="EMBL/GenBank/DDBJ databases">
        <authorList>
            <person name="Feeney M.S."/>
            <person name="Mageeney C.M."/>
            <person name="Perl A.L."/>
            <person name="Chen J.E."/>
            <person name="Kelley R.A."/>
            <person name="Taylor D.H."/>
            <person name="Marzillier J.Y."/>
            <person name="Kenna M.A."/>
            <person name="Ware V.C."/>
            <person name="Serrano M.G."/>
            <person name="Buck G."/>
            <person name="Lee V."/>
            <person name="Wang Y."/>
            <person name="Carvalho R."/>
            <person name="Voegtly L."/>
            <person name="Shi R."/>
            <person name="Duckworth R."/>
            <person name="Johnson A."/>
            <person name="Loviza R."/>
            <person name="Walstead R."/>
            <person name="Shah Z."/>
            <person name="Kiflezghi M."/>
            <person name="Wade K."/>
            <person name="Delesalle V.A."/>
            <person name="Bradley K.W."/>
            <person name="Asai D.J."/>
            <person name="Bowman C.A."/>
            <person name="Russell D.A."/>
            <person name="Pope W.H."/>
            <person name="Jacobs-Sera D."/>
            <person name="Hendrix R.W."/>
            <person name="Hatfull G.F."/>
        </authorList>
    </citation>
    <scope>NUCLEOTIDE SEQUENCE [LARGE SCALE GENOMIC DNA]</scope>
</reference>
<gene>
    <name evidence="2" type="ORF">SEA_DUSK_31</name>
</gene>
<dbReference type="RefSeq" id="YP_009224299.1">
    <property type="nucleotide sequence ID" value="NC_029079.1"/>
</dbReference>
<name>A0A0H4THV3_9CAUD</name>
<feature type="region of interest" description="Disordered" evidence="1">
    <location>
        <begin position="55"/>
        <end position="84"/>
    </location>
</feature>
<dbReference type="EMBL" id="KT222942">
    <property type="protein sequence ID" value="AKQ08030.1"/>
    <property type="molecule type" value="Genomic_DNA"/>
</dbReference>
<feature type="compositionally biased region" description="Polar residues" evidence="1">
    <location>
        <begin position="58"/>
        <end position="67"/>
    </location>
</feature>
<evidence type="ECO:0000313" key="2">
    <source>
        <dbReference type="EMBL" id="AKQ08030.1"/>
    </source>
</evidence>
<dbReference type="InterPro" id="IPR017853">
    <property type="entry name" value="GH"/>
</dbReference>
<evidence type="ECO:0000313" key="3">
    <source>
        <dbReference type="Proteomes" id="UP000204011"/>
    </source>
</evidence>
<dbReference type="SUPFAM" id="SSF51445">
    <property type="entry name" value="(Trans)glycosidases"/>
    <property type="match status" value="1"/>
</dbReference>
<accession>A0A0H4THV3</accession>
<proteinExistence type="predicted"/>
<dbReference type="Gene3D" id="3.20.20.80">
    <property type="entry name" value="Glycosidases"/>
    <property type="match status" value="1"/>
</dbReference>
<evidence type="ECO:0000256" key="1">
    <source>
        <dbReference type="SAM" id="MobiDB-lite"/>
    </source>
</evidence>
<dbReference type="GeneID" id="26795404"/>
<protein>
    <submittedName>
        <fullName evidence="2">Lysin A</fullName>
    </submittedName>
</protein>